<dbReference type="AlphaFoldDB" id="D5QI13"/>
<evidence type="ECO:0000313" key="1">
    <source>
        <dbReference type="EMBL" id="EFG83261.1"/>
    </source>
</evidence>
<dbReference type="EMBL" id="ADTV01000055">
    <property type="protein sequence ID" value="EFG83261.1"/>
    <property type="molecule type" value="Genomic_DNA"/>
</dbReference>
<reference evidence="1 2" key="1">
    <citation type="journal article" date="2010" name="J. Bacteriol.">
        <title>Genome sequence of a cellulose-producing bacterium, Gluconacetobacter hansenii ATCC 23769.</title>
        <authorList>
            <person name="Iyer P.R."/>
            <person name="Geib S.M."/>
            <person name="Catchmark J."/>
            <person name="Kao T.H."/>
            <person name="Tien M."/>
        </authorList>
    </citation>
    <scope>NUCLEOTIDE SEQUENCE [LARGE SCALE GENOMIC DNA]</scope>
    <source>
        <strain evidence="1 2">ATCC 23769</strain>
    </source>
</reference>
<protein>
    <submittedName>
        <fullName evidence="1">Uncharacterized protein</fullName>
    </submittedName>
</protein>
<organism evidence="1 2">
    <name type="scientific">Novacetimonas hansenii ATCC 23769</name>
    <dbReference type="NCBI Taxonomy" id="714995"/>
    <lineage>
        <taxon>Bacteria</taxon>
        <taxon>Pseudomonadati</taxon>
        <taxon>Pseudomonadota</taxon>
        <taxon>Alphaproteobacteria</taxon>
        <taxon>Acetobacterales</taxon>
        <taxon>Acetobacteraceae</taxon>
        <taxon>Novacetimonas</taxon>
    </lineage>
</organism>
<proteinExistence type="predicted"/>
<accession>D5QI13</accession>
<dbReference type="Proteomes" id="UP000006468">
    <property type="component" value="Chromosome"/>
</dbReference>
<evidence type="ECO:0000313" key="2">
    <source>
        <dbReference type="Proteomes" id="UP000006468"/>
    </source>
</evidence>
<gene>
    <name evidence="1" type="ORF">GXY_13968</name>
</gene>
<sequence>MHHTLWAISTAIRAARKAAGVEFIAENNGGAGVWLRKSE</sequence>
<dbReference type="HOGENOM" id="CLU_3311419_0_0_5"/>
<comment type="caution">
    <text evidence="1">The sequence shown here is derived from an EMBL/GenBank/DDBJ whole genome shotgun (WGS) entry which is preliminary data.</text>
</comment>
<name>D5QI13_NOVHA</name>